<gene>
    <name evidence="2" type="ORF">N7476_008686</name>
</gene>
<keyword evidence="1" id="KW-0732">Signal</keyword>
<evidence type="ECO:0000313" key="3">
    <source>
        <dbReference type="Proteomes" id="UP001147746"/>
    </source>
</evidence>
<evidence type="ECO:0000313" key="2">
    <source>
        <dbReference type="EMBL" id="KAJ5308030.1"/>
    </source>
</evidence>
<dbReference type="OrthoDB" id="4991875at2759"/>
<name>A0A9W9GYU5_9EURO</name>
<reference evidence="2" key="1">
    <citation type="submission" date="2022-12" db="EMBL/GenBank/DDBJ databases">
        <authorList>
            <person name="Petersen C."/>
        </authorList>
    </citation>
    <scope>NUCLEOTIDE SEQUENCE</scope>
    <source>
        <strain evidence="2">IBT 21472</strain>
    </source>
</reference>
<organism evidence="2 3">
    <name type="scientific">Penicillium atrosanguineum</name>
    <dbReference type="NCBI Taxonomy" id="1132637"/>
    <lineage>
        <taxon>Eukaryota</taxon>
        <taxon>Fungi</taxon>
        <taxon>Dikarya</taxon>
        <taxon>Ascomycota</taxon>
        <taxon>Pezizomycotina</taxon>
        <taxon>Eurotiomycetes</taxon>
        <taxon>Eurotiomycetidae</taxon>
        <taxon>Eurotiales</taxon>
        <taxon>Aspergillaceae</taxon>
        <taxon>Penicillium</taxon>
    </lineage>
</organism>
<reference evidence="2" key="2">
    <citation type="journal article" date="2023" name="IMA Fungus">
        <title>Comparative genomic study of the Penicillium genus elucidates a diverse pangenome and 15 lateral gene transfer events.</title>
        <authorList>
            <person name="Petersen C."/>
            <person name="Sorensen T."/>
            <person name="Nielsen M.R."/>
            <person name="Sondergaard T.E."/>
            <person name="Sorensen J.L."/>
            <person name="Fitzpatrick D.A."/>
            <person name="Frisvad J.C."/>
            <person name="Nielsen K.L."/>
        </authorList>
    </citation>
    <scope>NUCLEOTIDE SEQUENCE</scope>
    <source>
        <strain evidence="2">IBT 21472</strain>
    </source>
</reference>
<dbReference type="AlphaFoldDB" id="A0A9W9GYU5"/>
<proteinExistence type="predicted"/>
<dbReference type="PANTHER" id="PTHR40640">
    <property type="entry name" value="ANCHORED GLYCOPROTEIN, PUTATIVE (AFU_ORTHOLOGUE AFUA_8G04860)-RELATED"/>
    <property type="match status" value="1"/>
</dbReference>
<dbReference type="EMBL" id="JAPZBO010000008">
    <property type="protein sequence ID" value="KAJ5308030.1"/>
    <property type="molecule type" value="Genomic_DNA"/>
</dbReference>
<feature type="signal peptide" evidence="1">
    <location>
        <begin position="1"/>
        <end position="17"/>
    </location>
</feature>
<keyword evidence="3" id="KW-1185">Reference proteome</keyword>
<dbReference type="Proteomes" id="UP001147746">
    <property type="component" value="Unassembled WGS sequence"/>
</dbReference>
<comment type="caution">
    <text evidence="2">The sequence shown here is derived from an EMBL/GenBank/DDBJ whole genome shotgun (WGS) entry which is preliminary data.</text>
</comment>
<sequence length="198" mass="20280">MQFSALLMPALAALASAQSTTVISIFEAFDNDSPYSVTASWLTSLGASIAGVNADQTTLEVACMSNAPTSDCQLDSPLTIIAGPATLSYSKPLPVVLGYTTVTVTQDVQCSFTHKTESAVCTNSENLTYKGESTSTVTTKTVPASDITWMPVTVTAGLSKLNSPQATETADAAVGPHRPMITAAPLGAAAALAVAALF</sequence>
<evidence type="ECO:0000256" key="1">
    <source>
        <dbReference type="SAM" id="SignalP"/>
    </source>
</evidence>
<dbReference type="PANTHER" id="PTHR40640:SF1">
    <property type="entry name" value="ANCHORED GLYCOPROTEIN, PUTATIVE (AFU_ORTHOLOGUE AFUA_8G04860)-RELATED"/>
    <property type="match status" value="1"/>
</dbReference>
<accession>A0A9W9GYU5</accession>
<feature type="chain" id="PRO_5041155158" evidence="1">
    <location>
        <begin position="18"/>
        <end position="198"/>
    </location>
</feature>
<protein>
    <submittedName>
        <fullName evidence="2">Uncharacterized protein</fullName>
    </submittedName>
</protein>